<protein>
    <recommendedName>
        <fullName evidence="6">DUF819 protein</fullName>
    </recommendedName>
</protein>
<keyword evidence="2" id="KW-0732">Signal</keyword>
<reference evidence="4" key="3">
    <citation type="submission" date="2015-06" db="UniProtKB">
        <authorList>
            <consortium name="EnsemblProtists"/>
        </authorList>
    </citation>
    <scope>IDENTIFICATION</scope>
</reference>
<feature type="signal peptide" evidence="2">
    <location>
        <begin position="1"/>
        <end position="21"/>
    </location>
</feature>
<reference evidence="5" key="2">
    <citation type="submission" date="2012-11" db="EMBL/GenBank/DDBJ databases">
        <authorList>
            <person name="Kuo A."/>
            <person name="Curtis B.A."/>
            <person name="Tanifuji G."/>
            <person name="Burki F."/>
            <person name="Gruber A."/>
            <person name="Irimia M."/>
            <person name="Maruyama S."/>
            <person name="Arias M.C."/>
            <person name="Ball S.G."/>
            <person name="Gile G.H."/>
            <person name="Hirakawa Y."/>
            <person name="Hopkins J.F."/>
            <person name="Rensing S.A."/>
            <person name="Schmutz J."/>
            <person name="Symeonidi A."/>
            <person name="Elias M."/>
            <person name="Eveleigh R.J."/>
            <person name="Herman E.K."/>
            <person name="Klute M.J."/>
            <person name="Nakayama T."/>
            <person name="Obornik M."/>
            <person name="Reyes-Prieto A."/>
            <person name="Armbrust E.V."/>
            <person name="Aves S.J."/>
            <person name="Beiko R.G."/>
            <person name="Coutinho P."/>
            <person name="Dacks J.B."/>
            <person name="Durnford D.G."/>
            <person name="Fast N.M."/>
            <person name="Green B.R."/>
            <person name="Grisdale C."/>
            <person name="Hempe F."/>
            <person name="Henrissat B."/>
            <person name="Hoppner M.P."/>
            <person name="Ishida K.-I."/>
            <person name="Kim E."/>
            <person name="Koreny L."/>
            <person name="Kroth P.G."/>
            <person name="Liu Y."/>
            <person name="Malik S.-B."/>
            <person name="Maier U.G."/>
            <person name="McRose D."/>
            <person name="Mock T."/>
            <person name="Neilson J.A."/>
            <person name="Onodera N.T."/>
            <person name="Poole A.M."/>
            <person name="Pritham E.J."/>
            <person name="Richards T.A."/>
            <person name="Rocap G."/>
            <person name="Roy S.W."/>
            <person name="Sarai C."/>
            <person name="Schaack S."/>
            <person name="Shirato S."/>
            <person name="Slamovits C.H."/>
            <person name="Spencer D.F."/>
            <person name="Suzuki S."/>
            <person name="Worden A.Z."/>
            <person name="Zauner S."/>
            <person name="Barry K."/>
            <person name="Bell C."/>
            <person name="Bharti A.K."/>
            <person name="Crow J.A."/>
            <person name="Grimwood J."/>
            <person name="Kramer R."/>
            <person name="Lindquist E."/>
            <person name="Lucas S."/>
            <person name="Salamov A."/>
            <person name="McFadden G.I."/>
            <person name="Lane C.E."/>
            <person name="Keeling P.J."/>
            <person name="Gray M.W."/>
            <person name="Grigoriev I.V."/>
            <person name="Archibald J.M."/>
        </authorList>
    </citation>
    <scope>NUCLEOTIDE SEQUENCE</scope>
    <source>
        <strain evidence="5">CCMP2712</strain>
    </source>
</reference>
<dbReference type="InterPro" id="IPR008537">
    <property type="entry name" value="DUF819"/>
</dbReference>
<dbReference type="PANTHER" id="PTHR34289">
    <property type="entry name" value="PROTEIN, PUTATIVE (DUF819)-RELATED"/>
    <property type="match status" value="1"/>
</dbReference>
<keyword evidence="1" id="KW-1133">Transmembrane helix</keyword>
<dbReference type="KEGG" id="gtt:GUITHDRAFT_147179"/>
<dbReference type="eggNOG" id="ENOG502QQM4">
    <property type="taxonomic scope" value="Eukaryota"/>
</dbReference>
<organism evidence="3">
    <name type="scientific">Guillardia theta (strain CCMP2712)</name>
    <name type="common">Cryptophyte</name>
    <dbReference type="NCBI Taxonomy" id="905079"/>
    <lineage>
        <taxon>Eukaryota</taxon>
        <taxon>Cryptophyceae</taxon>
        <taxon>Pyrenomonadales</taxon>
        <taxon>Geminigeraceae</taxon>
        <taxon>Guillardia</taxon>
    </lineage>
</organism>
<feature type="transmembrane region" description="Helical" evidence="1">
    <location>
        <begin position="384"/>
        <end position="404"/>
    </location>
</feature>
<evidence type="ECO:0000313" key="4">
    <source>
        <dbReference type="EnsemblProtists" id="EKX34480"/>
    </source>
</evidence>
<feature type="chain" id="PRO_5008769992" description="DUF819 protein" evidence="2">
    <location>
        <begin position="22"/>
        <end position="478"/>
    </location>
</feature>
<feature type="transmembrane region" description="Helical" evidence="1">
    <location>
        <begin position="444"/>
        <end position="470"/>
    </location>
</feature>
<dbReference type="OrthoDB" id="45797at2759"/>
<dbReference type="PANTHER" id="PTHR34289:SF8">
    <property type="entry name" value="DUF819 DOMAIN-CONTAINING PROTEIN"/>
    <property type="match status" value="1"/>
</dbReference>
<sequence length="478" mass="49296">MSASRTLLFTLLVASFARVSCFLPLHHLQGLVRGSRATRCRHQLLLPAGIPRLSSRGQERELTVTSSDEEEQKDKRVLVAVLGFVSTLLVLKLNPSLLALVHVHGEDRWGTWTVLAGAAWAGIQLEDTKLGKSLSGAVCAMLITASMAAVGVLPEVPSPHVSALQSLVVNLATPLLLLGVMLVAFAFGSLGTLVGATAGFLLARGGFLRHMGQSGWEVAAALTAKNIGGGLNFMGVVDALGIDGNFVSAALAVDNVLGLLYFPFVMWLGRNHPGDKEAARGGEVESEAAPGGSQRAELTLETLSGALFISFGIAAASNALNGMFHLPVASSAAGLAVLLATLFAPQLGRLAYSGDLVGRQLLYFFFASVGAASGGAASSLSSGMAYPLVTFGFALYLLHLAIILGAGRLLRIPLPDVLLASNANIGNPATAAAMANARGWNSRVLPAILSGTLGNIIGTAAGLLLGQAVLQPLTAMTP</sequence>
<keyword evidence="1" id="KW-0472">Membrane</keyword>
<dbReference type="Proteomes" id="UP000011087">
    <property type="component" value="Unassembled WGS sequence"/>
</dbReference>
<dbReference type="OMA" id="MALHIFT"/>
<gene>
    <name evidence="3" type="ORF">GUITHDRAFT_147179</name>
</gene>
<dbReference type="EnsemblProtists" id="EKX34480">
    <property type="protein sequence ID" value="EKX34480"/>
    <property type="gene ID" value="GUITHDRAFT_147179"/>
</dbReference>
<dbReference type="GeneID" id="17291251"/>
<reference evidence="3 5" key="1">
    <citation type="journal article" date="2012" name="Nature">
        <title>Algal genomes reveal evolutionary mosaicism and the fate of nucleomorphs.</title>
        <authorList>
            <consortium name="DOE Joint Genome Institute"/>
            <person name="Curtis B.A."/>
            <person name="Tanifuji G."/>
            <person name="Burki F."/>
            <person name="Gruber A."/>
            <person name="Irimia M."/>
            <person name="Maruyama S."/>
            <person name="Arias M.C."/>
            <person name="Ball S.G."/>
            <person name="Gile G.H."/>
            <person name="Hirakawa Y."/>
            <person name="Hopkins J.F."/>
            <person name="Kuo A."/>
            <person name="Rensing S.A."/>
            <person name="Schmutz J."/>
            <person name="Symeonidi A."/>
            <person name="Elias M."/>
            <person name="Eveleigh R.J."/>
            <person name="Herman E.K."/>
            <person name="Klute M.J."/>
            <person name="Nakayama T."/>
            <person name="Obornik M."/>
            <person name="Reyes-Prieto A."/>
            <person name="Armbrust E.V."/>
            <person name="Aves S.J."/>
            <person name="Beiko R.G."/>
            <person name="Coutinho P."/>
            <person name="Dacks J.B."/>
            <person name="Durnford D.G."/>
            <person name="Fast N.M."/>
            <person name="Green B.R."/>
            <person name="Grisdale C.J."/>
            <person name="Hempel F."/>
            <person name="Henrissat B."/>
            <person name="Hoppner M.P."/>
            <person name="Ishida K."/>
            <person name="Kim E."/>
            <person name="Koreny L."/>
            <person name="Kroth P.G."/>
            <person name="Liu Y."/>
            <person name="Malik S.B."/>
            <person name="Maier U.G."/>
            <person name="McRose D."/>
            <person name="Mock T."/>
            <person name="Neilson J.A."/>
            <person name="Onodera N.T."/>
            <person name="Poole A.M."/>
            <person name="Pritham E.J."/>
            <person name="Richards T.A."/>
            <person name="Rocap G."/>
            <person name="Roy S.W."/>
            <person name="Sarai C."/>
            <person name="Schaack S."/>
            <person name="Shirato S."/>
            <person name="Slamovits C.H."/>
            <person name="Spencer D.F."/>
            <person name="Suzuki S."/>
            <person name="Worden A.Z."/>
            <person name="Zauner S."/>
            <person name="Barry K."/>
            <person name="Bell C."/>
            <person name="Bharti A.K."/>
            <person name="Crow J.A."/>
            <person name="Grimwood J."/>
            <person name="Kramer R."/>
            <person name="Lindquist E."/>
            <person name="Lucas S."/>
            <person name="Salamov A."/>
            <person name="McFadden G.I."/>
            <person name="Lane C.E."/>
            <person name="Keeling P.J."/>
            <person name="Gray M.W."/>
            <person name="Grigoriev I.V."/>
            <person name="Archibald J.M."/>
        </authorList>
    </citation>
    <scope>NUCLEOTIDE SEQUENCE</scope>
    <source>
        <strain evidence="3 5">CCMP2712</strain>
    </source>
</reference>
<dbReference type="RefSeq" id="XP_005821460.1">
    <property type="nucleotide sequence ID" value="XM_005821403.1"/>
</dbReference>
<evidence type="ECO:0000313" key="3">
    <source>
        <dbReference type="EMBL" id="EKX34480.1"/>
    </source>
</evidence>
<keyword evidence="5" id="KW-1185">Reference proteome</keyword>
<evidence type="ECO:0008006" key="6">
    <source>
        <dbReference type="Google" id="ProtNLM"/>
    </source>
</evidence>
<feature type="transmembrane region" description="Helical" evidence="1">
    <location>
        <begin position="174"/>
        <end position="203"/>
    </location>
</feature>
<accession>L1IF50</accession>
<dbReference type="EMBL" id="JH993108">
    <property type="protein sequence ID" value="EKX34480.1"/>
    <property type="molecule type" value="Genomic_DNA"/>
</dbReference>
<dbReference type="Pfam" id="PF05684">
    <property type="entry name" value="DUF819"/>
    <property type="match status" value="1"/>
</dbReference>
<evidence type="ECO:0000256" key="1">
    <source>
        <dbReference type="SAM" id="Phobius"/>
    </source>
</evidence>
<feature type="transmembrane region" description="Helical" evidence="1">
    <location>
        <begin position="323"/>
        <end position="344"/>
    </location>
</feature>
<feature type="transmembrane region" description="Helical" evidence="1">
    <location>
        <begin position="77"/>
        <end position="101"/>
    </location>
</feature>
<keyword evidence="1" id="KW-0812">Transmembrane</keyword>
<proteinExistence type="predicted"/>
<evidence type="ECO:0000256" key="2">
    <source>
        <dbReference type="SAM" id="SignalP"/>
    </source>
</evidence>
<name>L1IF50_GUITC</name>
<dbReference type="HOGENOM" id="CLU_571691_0_0_1"/>
<evidence type="ECO:0000313" key="5">
    <source>
        <dbReference type="Proteomes" id="UP000011087"/>
    </source>
</evidence>
<dbReference type="PaxDb" id="55529-EKX34480"/>
<feature type="transmembrane region" description="Helical" evidence="1">
    <location>
        <begin position="134"/>
        <end position="154"/>
    </location>
</feature>
<feature type="transmembrane region" description="Helical" evidence="1">
    <location>
        <begin position="356"/>
        <end position="378"/>
    </location>
</feature>
<dbReference type="AlphaFoldDB" id="L1IF50"/>